<dbReference type="PaxDb" id="3880-AES97856"/>
<evidence type="ECO:0000313" key="2">
    <source>
        <dbReference type="EnsemblPlants" id="AES97856"/>
    </source>
</evidence>
<evidence type="ECO:0000313" key="1">
    <source>
        <dbReference type="EMBL" id="AES97856.1"/>
    </source>
</evidence>
<dbReference type="AlphaFoldDB" id="G7K934"/>
<dbReference type="EMBL" id="CM001221">
    <property type="protein sequence ID" value="AES97856.1"/>
    <property type="molecule type" value="Genomic_DNA"/>
</dbReference>
<accession>G7K934</accession>
<reference evidence="1 3" key="2">
    <citation type="journal article" date="2014" name="BMC Genomics">
        <title>An improved genome release (version Mt4.0) for the model legume Medicago truncatula.</title>
        <authorList>
            <person name="Tang H."/>
            <person name="Krishnakumar V."/>
            <person name="Bidwell S."/>
            <person name="Rosen B."/>
            <person name="Chan A."/>
            <person name="Zhou S."/>
            <person name="Gentzbittel L."/>
            <person name="Childs K.L."/>
            <person name="Yandell M."/>
            <person name="Gundlach H."/>
            <person name="Mayer K.F."/>
            <person name="Schwartz D.C."/>
            <person name="Town C.D."/>
        </authorList>
    </citation>
    <scope>GENOME REANNOTATION</scope>
    <source>
        <strain evidence="2 3">cv. Jemalong A17</strain>
    </source>
</reference>
<keyword evidence="3" id="KW-1185">Reference proteome</keyword>
<protein>
    <submittedName>
        <fullName evidence="1">40S ribosomal S10-like protein</fullName>
    </submittedName>
</protein>
<dbReference type="Proteomes" id="UP000002051">
    <property type="component" value="Chromosome 5"/>
</dbReference>
<organism evidence="1 3">
    <name type="scientific">Medicago truncatula</name>
    <name type="common">Barrel medic</name>
    <name type="synonym">Medicago tribuloides</name>
    <dbReference type="NCBI Taxonomy" id="3880"/>
    <lineage>
        <taxon>Eukaryota</taxon>
        <taxon>Viridiplantae</taxon>
        <taxon>Streptophyta</taxon>
        <taxon>Embryophyta</taxon>
        <taxon>Tracheophyta</taxon>
        <taxon>Spermatophyta</taxon>
        <taxon>Magnoliopsida</taxon>
        <taxon>eudicotyledons</taxon>
        <taxon>Gunneridae</taxon>
        <taxon>Pentapetalae</taxon>
        <taxon>rosids</taxon>
        <taxon>fabids</taxon>
        <taxon>Fabales</taxon>
        <taxon>Fabaceae</taxon>
        <taxon>Papilionoideae</taxon>
        <taxon>50 kb inversion clade</taxon>
        <taxon>NPAAA clade</taxon>
        <taxon>Hologalegina</taxon>
        <taxon>IRL clade</taxon>
        <taxon>Trifolieae</taxon>
        <taxon>Medicago</taxon>
    </lineage>
</organism>
<proteinExistence type="predicted"/>
<sequence>MTDLFSVFIRFNGGNPRMFKVRYINVTLKGLKDQLDEINQGLNPEDTRRVEYIWYESRTLYDGRITFSQLELKNDDDVRSMFSIFWQHNMFSWIDMFVTFAEIRMHLSTTTIVLHLELDKVKPVKQQLSCIHPEVLLFLSKIR</sequence>
<reference evidence="2" key="3">
    <citation type="submission" date="2015-04" db="UniProtKB">
        <authorList>
            <consortium name="EnsemblPlants"/>
        </authorList>
    </citation>
    <scope>IDENTIFICATION</scope>
    <source>
        <strain evidence="2">cv. Jemalong A17</strain>
    </source>
</reference>
<gene>
    <name evidence="1" type="ordered locus">MTR_5g060960</name>
</gene>
<dbReference type="HOGENOM" id="CLU_1809087_0_0_1"/>
<dbReference type="EnsemblPlants" id="AES97856">
    <property type="protein sequence ID" value="AES97856"/>
    <property type="gene ID" value="MTR_5g060960"/>
</dbReference>
<evidence type="ECO:0000313" key="3">
    <source>
        <dbReference type="Proteomes" id="UP000002051"/>
    </source>
</evidence>
<name>G7K934_MEDTR</name>
<reference evidence="1 3" key="1">
    <citation type="journal article" date="2011" name="Nature">
        <title>The Medicago genome provides insight into the evolution of rhizobial symbioses.</title>
        <authorList>
            <person name="Young N.D."/>
            <person name="Debelle F."/>
            <person name="Oldroyd G.E."/>
            <person name="Geurts R."/>
            <person name="Cannon S.B."/>
            <person name="Udvardi M.K."/>
            <person name="Benedito V.A."/>
            <person name="Mayer K.F."/>
            <person name="Gouzy J."/>
            <person name="Schoof H."/>
            <person name="Van de Peer Y."/>
            <person name="Proost S."/>
            <person name="Cook D.R."/>
            <person name="Meyers B.C."/>
            <person name="Spannagl M."/>
            <person name="Cheung F."/>
            <person name="De Mita S."/>
            <person name="Krishnakumar V."/>
            <person name="Gundlach H."/>
            <person name="Zhou S."/>
            <person name="Mudge J."/>
            <person name="Bharti A.K."/>
            <person name="Murray J.D."/>
            <person name="Naoumkina M.A."/>
            <person name="Rosen B."/>
            <person name="Silverstein K.A."/>
            <person name="Tang H."/>
            <person name="Rombauts S."/>
            <person name="Zhao P.X."/>
            <person name="Zhou P."/>
            <person name="Barbe V."/>
            <person name="Bardou P."/>
            <person name="Bechner M."/>
            <person name="Bellec A."/>
            <person name="Berger A."/>
            <person name="Berges H."/>
            <person name="Bidwell S."/>
            <person name="Bisseling T."/>
            <person name="Choisne N."/>
            <person name="Couloux A."/>
            <person name="Denny R."/>
            <person name="Deshpande S."/>
            <person name="Dai X."/>
            <person name="Doyle J.J."/>
            <person name="Dudez A.M."/>
            <person name="Farmer A.D."/>
            <person name="Fouteau S."/>
            <person name="Franken C."/>
            <person name="Gibelin C."/>
            <person name="Gish J."/>
            <person name="Goldstein S."/>
            <person name="Gonzalez A.J."/>
            <person name="Green P.J."/>
            <person name="Hallab A."/>
            <person name="Hartog M."/>
            <person name="Hua A."/>
            <person name="Humphray S.J."/>
            <person name="Jeong D.H."/>
            <person name="Jing Y."/>
            <person name="Jocker A."/>
            <person name="Kenton S.M."/>
            <person name="Kim D.J."/>
            <person name="Klee K."/>
            <person name="Lai H."/>
            <person name="Lang C."/>
            <person name="Lin S."/>
            <person name="Macmil S.L."/>
            <person name="Magdelenat G."/>
            <person name="Matthews L."/>
            <person name="McCorrison J."/>
            <person name="Monaghan E.L."/>
            <person name="Mun J.H."/>
            <person name="Najar F.Z."/>
            <person name="Nicholson C."/>
            <person name="Noirot C."/>
            <person name="O'Bleness M."/>
            <person name="Paule C.R."/>
            <person name="Poulain J."/>
            <person name="Prion F."/>
            <person name="Qin B."/>
            <person name="Qu C."/>
            <person name="Retzel E.F."/>
            <person name="Riddle C."/>
            <person name="Sallet E."/>
            <person name="Samain S."/>
            <person name="Samson N."/>
            <person name="Sanders I."/>
            <person name="Saurat O."/>
            <person name="Scarpelli C."/>
            <person name="Schiex T."/>
            <person name="Segurens B."/>
            <person name="Severin A.J."/>
            <person name="Sherrier D.J."/>
            <person name="Shi R."/>
            <person name="Sims S."/>
            <person name="Singer S.R."/>
            <person name="Sinharoy S."/>
            <person name="Sterck L."/>
            <person name="Viollet A."/>
            <person name="Wang B.B."/>
            <person name="Wang K."/>
            <person name="Wang M."/>
            <person name="Wang X."/>
            <person name="Warfsmann J."/>
            <person name="Weissenbach J."/>
            <person name="White D.D."/>
            <person name="White J.D."/>
            <person name="Wiley G.B."/>
            <person name="Wincker P."/>
            <person name="Xing Y."/>
            <person name="Yang L."/>
            <person name="Yao Z."/>
            <person name="Ying F."/>
            <person name="Zhai J."/>
            <person name="Zhou L."/>
            <person name="Zuber A."/>
            <person name="Denarie J."/>
            <person name="Dixon R.A."/>
            <person name="May G.D."/>
            <person name="Schwartz D.C."/>
            <person name="Rogers J."/>
            <person name="Quetier F."/>
            <person name="Town C.D."/>
            <person name="Roe B.A."/>
        </authorList>
    </citation>
    <scope>NUCLEOTIDE SEQUENCE [LARGE SCALE GENOMIC DNA]</scope>
    <source>
        <strain evidence="1">A17</strain>
        <strain evidence="2 3">cv. Jemalong A17</strain>
    </source>
</reference>